<sequence length="342" mass="38213">MDQTGRPLLRHPRPPGIDTLDFTVRHGLDAIADPRHRAMVADVLSAGLVDRMIALTDSFDPSADLAQARADAEVLTAEFAAFGVTVPAATTANITLMRALMVPIADDALALAVDRIWVFVTTTDDVCCHDRAEAETILRAGMLSGVTASSPNTRYIRHMFGEIARFCDPTFLAAFKSFFYNAITGVLMEAEFTPDASDHVDGDFVRVFNGFSQFWCLTLQFADPCLEASSHRAFWSAALSHGVAFLNDVNDVLSFYKEAVHGEDFAVSRIHRRSLQERIPYLAAYRRSLDSGLAAYRSVLDLATEDQRPHLDRYMTGFAYWHFHCRRYRWSDVYPGLTMIDV</sequence>
<accession>A0AB39TWH3</accession>
<dbReference type="SUPFAM" id="SSF48576">
    <property type="entry name" value="Terpenoid synthases"/>
    <property type="match status" value="1"/>
</dbReference>
<gene>
    <name evidence="1" type="ORF">AB2U05_35160</name>
</gene>
<dbReference type="EMBL" id="CP163445">
    <property type="protein sequence ID" value="XDQ83378.1"/>
    <property type="molecule type" value="Genomic_DNA"/>
</dbReference>
<dbReference type="Gene3D" id="1.10.600.10">
    <property type="entry name" value="Farnesyl Diphosphate Synthase"/>
    <property type="match status" value="1"/>
</dbReference>
<evidence type="ECO:0000313" key="1">
    <source>
        <dbReference type="EMBL" id="XDQ83378.1"/>
    </source>
</evidence>
<dbReference type="AlphaFoldDB" id="A0AB39TWH3"/>
<dbReference type="RefSeq" id="WP_369185514.1">
    <property type="nucleotide sequence ID" value="NZ_CP163445.1"/>
</dbReference>
<organism evidence="1">
    <name type="scientific">Streptomyces sp. Y1</name>
    <dbReference type="NCBI Taxonomy" id="3238634"/>
    <lineage>
        <taxon>Bacteria</taxon>
        <taxon>Bacillati</taxon>
        <taxon>Actinomycetota</taxon>
        <taxon>Actinomycetes</taxon>
        <taxon>Kitasatosporales</taxon>
        <taxon>Streptomycetaceae</taxon>
        <taxon>Streptomyces</taxon>
    </lineage>
</organism>
<proteinExistence type="predicted"/>
<dbReference type="InterPro" id="IPR008949">
    <property type="entry name" value="Isoprenoid_synthase_dom_sf"/>
</dbReference>
<reference evidence="1" key="1">
    <citation type="submission" date="2024-07" db="EMBL/GenBank/DDBJ databases">
        <authorList>
            <person name="Yu S.T."/>
        </authorList>
    </citation>
    <scope>NUCLEOTIDE SEQUENCE</scope>
    <source>
        <strain evidence="1">Y1</strain>
    </source>
</reference>
<protein>
    <recommendedName>
        <fullName evidence="2">Terpene synthase</fullName>
    </recommendedName>
</protein>
<evidence type="ECO:0008006" key="2">
    <source>
        <dbReference type="Google" id="ProtNLM"/>
    </source>
</evidence>
<name>A0AB39TWH3_9ACTN</name>